<dbReference type="STRING" id="53326.A0A016SEW9"/>
<dbReference type="CDD" id="cd05380">
    <property type="entry name" value="CAP_euk"/>
    <property type="match status" value="2"/>
</dbReference>
<dbReference type="InterPro" id="IPR001283">
    <property type="entry name" value="CRISP-related"/>
</dbReference>
<feature type="signal peptide" evidence="1">
    <location>
        <begin position="1"/>
        <end position="21"/>
    </location>
</feature>
<feature type="domain" description="SCP" evidence="2">
    <location>
        <begin position="249"/>
        <end position="412"/>
    </location>
</feature>
<keyword evidence="4" id="KW-1185">Reference proteome</keyword>
<organism evidence="3 4">
    <name type="scientific">Ancylostoma ceylanicum</name>
    <dbReference type="NCBI Taxonomy" id="53326"/>
    <lineage>
        <taxon>Eukaryota</taxon>
        <taxon>Metazoa</taxon>
        <taxon>Ecdysozoa</taxon>
        <taxon>Nematoda</taxon>
        <taxon>Chromadorea</taxon>
        <taxon>Rhabditida</taxon>
        <taxon>Rhabditina</taxon>
        <taxon>Rhabditomorpha</taxon>
        <taxon>Strongyloidea</taxon>
        <taxon>Ancylostomatidae</taxon>
        <taxon>Ancylostomatinae</taxon>
        <taxon>Ancylostoma</taxon>
    </lineage>
</organism>
<gene>
    <name evidence="3" type="primary">Acey_s0240.g3336</name>
    <name evidence="3" type="synonym">ASP-s0240.g3336</name>
    <name evidence="3" type="ORF">Y032_0240g3336</name>
</gene>
<proteinExistence type="predicted"/>
<protein>
    <recommendedName>
        <fullName evidence="2">SCP domain-containing protein</fullName>
    </recommendedName>
</protein>
<evidence type="ECO:0000313" key="3">
    <source>
        <dbReference type="EMBL" id="EYB88844.1"/>
    </source>
</evidence>
<comment type="caution">
    <text evidence="3">The sequence shown here is derived from an EMBL/GenBank/DDBJ whole genome shotgun (WGS) entry which is preliminary data.</text>
</comment>
<dbReference type="Gene3D" id="3.40.33.10">
    <property type="entry name" value="CAP"/>
    <property type="match status" value="2"/>
</dbReference>
<dbReference type="EMBL" id="JARK01001576">
    <property type="protein sequence ID" value="EYB88844.1"/>
    <property type="molecule type" value="Genomic_DNA"/>
</dbReference>
<dbReference type="SUPFAM" id="SSF55797">
    <property type="entry name" value="PR-1-like"/>
    <property type="match status" value="2"/>
</dbReference>
<dbReference type="InterPro" id="IPR014044">
    <property type="entry name" value="CAP_dom"/>
</dbReference>
<feature type="chain" id="PRO_5001486336" description="SCP domain-containing protein" evidence="1">
    <location>
        <begin position="22"/>
        <end position="445"/>
    </location>
</feature>
<accession>A0A016SEW9</accession>
<dbReference type="AlphaFoldDB" id="A0A016SEW9"/>
<dbReference type="Pfam" id="PF00188">
    <property type="entry name" value="CAP"/>
    <property type="match status" value="2"/>
</dbReference>
<dbReference type="PANTHER" id="PTHR10334">
    <property type="entry name" value="CYSTEINE-RICH SECRETORY PROTEIN-RELATED"/>
    <property type="match status" value="1"/>
</dbReference>
<feature type="domain" description="SCP" evidence="2">
    <location>
        <begin position="35"/>
        <end position="189"/>
    </location>
</feature>
<dbReference type="Proteomes" id="UP000024635">
    <property type="component" value="Unassembled WGS sequence"/>
</dbReference>
<dbReference type="OrthoDB" id="5877551at2759"/>
<keyword evidence="1" id="KW-0732">Signal</keyword>
<evidence type="ECO:0000259" key="2">
    <source>
        <dbReference type="SMART" id="SM00198"/>
    </source>
</evidence>
<dbReference type="InterPro" id="IPR035940">
    <property type="entry name" value="CAP_sf"/>
</dbReference>
<evidence type="ECO:0000256" key="1">
    <source>
        <dbReference type="SAM" id="SignalP"/>
    </source>
</evidence>
<reference evidence="4" key="1">
    <citation type="journal article" date="2015" name="Nat. Genet.">
        <title>The genome and transcriptome of the zoonotic hookworm Ancylostoma ceylanicum identify infection-specific gene families.</title>
        <authorList>
            <person name="Schwarz E.M."/>
            <person name="Hu Y."/>
            <person name="Antoshechkin I."/>
            <person name="Miller M.M."/>
            <person name="Sternberg P.W."/>
            <person name="Aroian R.V."/>
        </authorList>
    </citation>
    <scope>NUCLEOTIDE SEQUENCE</scope>
    <source>
        <strain evidence="4">HY135</strain>
    </source>
</reference>
<sequence>MASVPILTSSALLLFICSAAAAPTSFGCDGKISDVMRRKILDFHNQARVKLANGQEKNKTGRLPSAKNMYKLSWDCELEKKAQAAIANCPEDLSDLQGYGTNFGKMYYCPKYPKPSEVLVMNELSRWWNEARKYGLTDSKNRYIKEDMQGSMEEWANMANGKNTKIGCSYNKIRSSTVFLCAYDDNAEKDEKVIYESGKPCKKDQDCTTYQGSKCGGSGLCLGTPEPGYKQKEEALERACNDKTGMNEEIRKHLLDSYNKYRSRVARGLEPDAAGGNAPKAEQMLKMIYDCPTEKVAFKLAKKCPSATRKIYSHNWNMHKASNRSMSDEAAADEATATWWSELKKNGVGESNILTPDLFTREYYSQDGVLKPISHYLAMAKDISYKLGCVIHTCNDGKYVHCLSSPTGPQPVNKPIYQVGEPCKKNSDCKGKFVCSVDEGLCSLF</sequence>
<name>A0A016SEW9_9BILA</name>
<evidence type="ECO:0000313" key="4">
    <source>
        <dbReference type="Proteomes" id="UP000024635"/>
    </source>
</evidence>
<dbReference type="SMART" id="SM00198">
    <property type="entry name" value="SCP"/>
    <property type="match status" value="2"/>
</dbReference>